<name>A0A9C7EZD2_9VIRU</name>
<evidence type="ECO:0000256" key="1">
    <source>
        <dbReference type="SAM" id="MobiDB-lite"/>
    </source>
</evidence>
<reference evidence="2" key="1">
    <citation type="submission" date="2022-10" db="EMBL/GenBank/DDBJ databases">
        <title>Genome sequences of endogenous nimaviruses in decapod crustaceans.</title>
        <authorList>
            <person name="Kawato S."/>
            <person name="Nozaki R."/>
            <person name="Kondo H."/>
            <person name="Hirono I."/>
        </authorList>
    </citation>
    <scope>NUCLEOTIDE SEQUENCE</scope>
    <source>
        <strain evidence="2">Toyama2020</strain>
    </source>
</reference>
<sequence>MSEDESLDDTTLANFTFEDNIEFMKLLPRSTNLPHHFPNSGANISPQHIDEDSLDNTVNIALTGYRHPKRPNSTASSTELPHPYLHDSDSDDNVIASTGVQRPRRHNSKRIKRSSYPLRKFIRRLNLDIVIYNANVQRYKEMGEMIQREFVFIGNSLLQTYVALTKVFINHIKGNLRNFSSVPYNDLLDLIRRTLDMYMTEVWVTFEPIKRYLNLVEDTLVAHARCLMRILWHWHYPYSGPIVFKLKPNIFLKSIEANQTELHREIYAKIRRQFNDVWWIYNYLIESN</sequence>
<organism evidence="2">
    <name type="scientific">Pasiphaea japonica whispovirus</name>
    <dbReference type="NCBI Taxonomy" id="2984286"/>
    <lineage>
        <taxon>Viruses</taxon>
        <taxon>Viruses incertae sedis</taxon>
        <taxon>Naldaviricetes</taxon>
        <taxon>Nimaviridae</taxon>
        <taxon>Whispovirus</taxon>
    </lineage>
</organism>
<protein>
    <submittedName>
        <fullName evidence="2">Uncharacterized protein</fullName>
    </submittedName>
</protein>
<evidence type="ECO:0000313" key="2">
    <source>
        <dbReference type="EMBL" id="BDT63567.1"/>
    </source>
</evidence>
<proteinExistence type="predicted"/>
<feature type="region of interest" description="Disordered" evidence="1">
    <location>
        <begin position="64"/>
        <end position="109"/>
    </location>
</feature>
<dbReference type="EMBL" id="LC738885">
    <property type="protein sequence ID" value="BDT63567.1"/>
    <property type="molecule type" value="Genomic_DNA"/>
</dbReference>
<accession>A0A9C7EZD2</accession>